<evidence type="ECO:0000256" key="7">
    <source>
        <dbReference type="SAM" id="MobiDB-lite"/>
    </source>
</evidence>
<feature type="compositionally biased region" description="Low complexity" evidence="7">
    <location>
        <begin position="551"/>
        <end position="562"/>
    </location>
</feature>
<organism evidence="8 9">
    <name type="scientific">Chlorella vulgaris</name>
    <name type="common">Green alga</name>
    <dbReference type="NCBI Taxonomy" id="3077"/>
    <lineage>
        <taxon>Eukaryota</taxon>
        <taxon>Viridiplantae</taxon>
        <taxon>Chlorophyta</taxon>
        <taxon>core chlorophytes</taxon>
        <taxon>Trebouxiophyceae</taxon>
        <taxon>Chlorellales</taxon>
        <taxon>Chlorellaceae</taxon>
        <taxon>Chlorella clade</taxon>
        <taxon>Chlorella</taxon>
    </lineage>
</organism>
<feature type="transmembrane region" description="Helical" evidence="6">
    <location>
        <begin position="86"/>
        <end position="107"/>
    </location>
</feature>
<dbReference type="EMBL" id="SIDB01000009">
    <property type="protein sequence ID" value="KAI3428258.1"/>
    <property type="molecule type" value="Genomic_DNA"/>
</dbReference>
<keyword evidence="9" id="KW-1185">Reference proteome</keyword>
<feature type="transmembrane region" description="Helical" evidence="6">
    <location>
        <begin position="231"/>
        <end position="255"/>
    </location>
</feature>
<dbReference type="GO" id="GO:0015297">
    <property type="term" value="F:antiporter activity"/>
    <property type="evidence" value="ECO:0007669"/>
    <property type="project" value="InterPro"/>
</dbReference>
<dbReference type="GO" id="GO:1990961">
    <property type="term" value="P:xenobiotic detoxification by transmembrane export across the plasma membrane"/>
    <property type="evidence" value="ECO:0007669"/>
    <property type="project" value="InterPro"/>
</dbReference>
<comment type="similarity">
    <text evidence="2 6">Belongs to the multi antimicrobial extrusion (MATE) (TC 2.A.66.1) family.</text>
</comment>
<evidence type="ECO:0000256" key="5">
    <source>
        <dbReference type="ARBA" id="ARBA00023136"/>
    </source>
</evidence>
<accession>A0A9D4TKS5</accession>
<dbReference type="CDD" id="cd13132">
    <property type="entry name" value="MATE_eukaryotic"/>
    <property type="match status" value="1"/>
</dbReference>
<evidence type="ECO:0000313" key="9">
    <source>
        <dbReference type="Proteomes" id="UP001055712"/>
    </source>
</evidence>
<dbReference type="OrthoDB" id="2126698at2759"/>
<feature type="transmembrane region" description="Helical" evidence="6">
    <location>
        <begin position="119"/>
        <end position="140"/>
    </location>
</feature>
<feature type="transmembrane region" description="Helical" evidence="6">
    <location>
        <begin position="458"/>
        <end position="476"/>
    </location>
</feature>
<keyword evidence="5 6" id="KW-0472">Membrane</keyword>
<sequence length="575" mass="60437">MSGTGQEALLAPSPFLSAIAAPAPRPWEEALDVAQALSPMASASYGRNILKGTQSQLTAADWPEGDEPDSNGWAPVWREARTLCQLAVPLSICNMTGYLIGLTTLSVAGRLGQFELSTIILGTSVFNVTGLSVLIGFSSAMETLSGQAMGAGNHRMVGVVFQRAIILTTCVCVLVALLWTQAGRLLLLFRQDPALSHAAARYIQMATPALWCAGMFEVFKRYLMAQGVVNPSTAATVAGLAMAPLYSYLFIFWLGLGLDGAAIAVNATQASMAALLGAYILLRDAQLRGRELATWHGWSREALSGWGKYLSVIMVCVEWWTFEALIIMSGWLPEPDLAVAVMGICINSSGVVWMVVSGGSQALSTRVGNALGAGCAGIAKRATWTAAGMGLAVEFVAMALVLLLRNHWAVLFTSAPRVIELTAHLLPIFALSLPGDGCNIILQGLLRGSGRQGTGAATNLLSYWCLAIPLAAYLAFKKDLGLAGLWWAIAVTNTWQGGVMAVIALRFDYSKEAAKAALRASARQASQDSGDANGGLQPLLEQGLLTPAAAAGRHPAAGAQPGDRGERVQQGPGPG</sequence>
<dbReference type="GO" id="GO:0042910">
    <property type="term" value="F:xenobiotic transmembrane transporter activity"/>
    <property type="evidence" value="ECO:0007669"/>
    <property type="project" value="InterPro"/>
</dbReference>
<evidence type="ECO:0000256" key="6">
    <source>
        <dbReference type="RuleBase" id="RU004914"/>
    </source>
</evidence>
<keyword evidence="3 6" id="KW-0812">Transmembrane</keyword>
<reference evidence="8" key="2">
    <citation type="submission" date="2020-11" db="EMBL/GenBank/DDBJ databases">
        <authorList>
            <person name="Cecchin M."/>
            <person name="Marcolungo L."/>
            <person name="Rossato M."/>
            <person name="Girolomoni L."/>
            <person name="Cosentino E."/>
            <person name="Cuine S."/>
            <person name="Li-Beisson Y."/>
            <person name="Delledonne M."/>
            <person name="Ballottari M."/>
        </authorList>
    </citation>
    <scope>NUCLEOTIDE SEQUENCE</scope>
    <source>
        <strain evidence="8">211/11P</strain>
        <tissue evidence="8">Whole cell</tissue>
    </source>
</reference>
<protein>
    <recommendedName>
        <fullName evidence="6">Protein DETOXIFICATION</fullName>
    </recommendedName>
    <alternativeName>
        <fullName evidence="6">Multidrug and toxic compound extrusion protein</fullName>
    </alternativeName>
</protein>
<feature type="transmembrane region" description="Helical" evidence="6">
    <location>
        <begin position="384"/>
        <end position="404"/>
    </location>
</feature>
<feature type="transmembrane region" description="Helical" evidence="6">
    <location>
        <begin position="199"/>
        <end position="219"/>
    </location>
</feature>
<keyword evidence="4 6" id="KW-1133">Transmembrane helix</keyword>
<comment type="caution">
    <text evidence="8">The sequence shown here is derived from an EMBL/GenBank/DDBJ whole genome shotgun (WGS) entry which is preliminary data.</text>
</comment>
<feature type="transmembrane region" description="Helical" evidence="6">
    <location>
        <begin position="261"/>
        <end position="282"/>
    </location>
</feature>
<evidence type="ECO:0000256" key="4">
    <source>
        <dbReference type="ARBA" id="ARBA00022989"/>
    </source>
</evidence>
<feature type="transmembrane region" description="Helical" evidence="6">
    <location>
        <begin position="160"/>
        <end position="179"/>
    </location>
</feature>
<feature type="transmembrane region" description="Helical" evidence="6">
    <location>
        <begin position="482"/>
        <end position="505"/>
    </location>
</feature>
<evidence type="ECO:0000256" key="1">
    <source>
        <dbReference type="ARBA" id="ARBA00004141"/>
    </source>
</evidence>
<evidence type="ECO:0000256" key="2">
    <source>
        <dbReference type="ARBA" id="ARBA00010199"/>
    </source>
</evidence>
<feature type="transmembrane region" description="Helical" evidence="6">
    <location>
        <begin position="424"/>
        <end position="446"/>
    </location>
</feature>
<name>A0A9D4TKS5_CHLVU</name>
<evidence type="ECO:0000313" key="8">
    <source>
        <dbReference type="EMBL" id="KAI3428258.1"/>
    </source>
</evidence>
<feature type="region of interest" description="Disordered" evidence="7">
    <location>
        <begin position="551"/>
        <end position="575"/>
    </location>
</feature>
<gene>
    <name evidence="8" type="ORF">D9Q98_006637</name>
</gene>
<dbReference type="Proteomes" id="UP001055712">
    <property type="component" value="Unassembled WGS sequence"/>
</dbReference>
<dbReference type="InterPro" id="IPR045069">
    <property type="entry name" value="MATE_euk"/>
</dbReference>
<feature type="transmembrane region" description="Helical" evidence="6">
    <location>
        <begin position="337"/>
        <end position="356"/>
    </location>
</feature>
<feature type="transmembrane region" description="Helical" evidence="6">
    <location>
        <begin position="309"/>
        <end position="331"/>
    </location>
</feature>
<dbReference type="NCBIfam" id="TIGR00797">
    <property type="entry name" value="matE"/>
    <property type="match status" value="1"/>
</dbReference>
<dbReference type="PANTHER" id="PTHR11206">
    <property type="entry name" value="MULTIDRUG RESISTANCE PROTEIN"/>
    <property type="match status" value="1"/>
</dbReference>
<dbReference type="Pfam" id="PF01554">
    <property type="entry name" value="MatE"/>
    <property type="match status" value="2"/>
</dbReference>
<reference evidence="8" key="1">
    <citation type="journal article" date="2019" name="Plant J.">
        <title>Chlorella vulgaris genome assembly and annotation reveals the molecular basis for metabolic acclimation to high light conditions.</title>
        <authorList>
            <person name="Cecchin M."/>
            <person name="Marcolungo L."/>
            <person name="Rossato M."/>
            <person name="Girolomoni L."/>
            <person name="Cosentino E."/>
            <person name="Cuine S."/>
            <person name="Li-Beisson Y."/>
            <person name="Delledonne M."/>
            <person name="Ballottari M."/>
        </authorList>
    </citation>
    <scope>NUCLEOTIDE SEQUENCE</scope>
    <source>
        <strain evidence="8">211/11P</strain>
    </source>
</reference>
<dbReference type="GO" id="GO:0016020">
    <property type="term" value="C:membrane"/>
    <property type="evidence" value="ECO:0007669"/>
    <property type="project" value="UniProtKB-SubCell"/>
</dbReference>
<comment type="subcellular location">
    <subcellularLocation>
        <location evidence="1">Membrane</location>
        <topology evidence="1">Multi-pass membrane protein</topology>
    </subcellularLocation>
</comment>
<dbReference type="InterPro" id="IPR002528">
    <property type="entry name" value="MATE_fam"/>
</dbReference>
<proteinExistence type="inferred from homology"/>
<evidence type="ECO:0000256" key="3">
    <source>
        <dbReference type="ARBA" id="ARBA00022692"/>
    </source>
</evidence>
<dbReference type="AlphaFoldDB" id="A0A9D4TKS5"/>